<dbReference type="InterPro" id="IPR006115">
    <property type="entry name" value="6PGDH_NADP-bd"/>
</dbReference>
<feature type="domain" description="6-phosphogluconate dehydrogenase NADP-binding" evidence="1">
    <location>
        <begin position="25"/>
        <end position="116"/>
    </location>
</feature>
<evidence type="ECO:0000313" key="3">
    <source>
        <dbReference type="Proteomes" id="UP000323000"/>
    </source>
</evidence>
<dbReference type="OrthoDB" id="434986at2759"/>
<dbReference type="GO" id="GO:0004616">
    <property type="term" value="F:phosphogluconate dehydrogenase (decarboxylating) activity"/>
    <property type="evidence" value="ECO:0007669"/>
    <property type="project" value="InterPro"/>
</dbReference>
<evidence type="ECO:0000313" key="2">
    <source>
        <dbReference type="EMBL" id="TXG58544.1"/>
    </source>
</evidence>
<reference evidence="3" key="1">
    <citation type="journal article" date="2019" name="Gigascience">
        <title>De novo genome assembly of the endangered Acer yangbiense, a plant species with extremely small populations endemic to Yunnan Province, China.</title>
        <authorList>
            <person name="Yang J."/>
            <person name="Wariss H.M."/>
            <person name="Tao L."/>
            <person name="Zhang R."/>
            <person name="Yun Q."/>
            <person name="Hollingsworth P."/>
            <person name="Dao Z."/>
            <person name="Luo G."/>
            <person name="Guo H."/>
            <person name="Ma Y."/>
            <person name="Sun W."/>
        </authorList>
    </citation>
    <scope>NUCLEOTIDE SEQUENCE [LARGE SCALE GENOMIC DNA]</scope>
    <source>
        <strain evidence="3">cv. Malutang</strain>
    </source>
</reference>
<keyword evidence="3" id="KW-1185">Reference proteome</keyword>
<sequence length="121" mass="13918">MKCYICPPNQKKKKKNLLYRITSKSDKGFPIYVYNRTTSKVDETLDRDHREGDLLLTGQHTSRDFVLSIKQPRSVISLIKAGSPVDQTIAALSEHMSPGDCNIDAGNEWYENIERHIYDFL</sequence>
<organism evidence="2 3">
    <name type="scientific">Acer yangbiense</name>
    <dbReference type="NCBI Taxonomy" id="1000413"/>
    <lineage>
        <taxon>Eukaryota</taxon>
        <taxon>Viridiplantae</taxon>
        <taxon>Streptophyta</taxon>
        <taxon>Embryophyta</taxon>
        <taxon>Tracheophyta</taxon>
        <taxon>Spermatophyta</taxon>
        <taxon>Magnoliopsida</taxon>
        <taxon>eudicotyledons</taxon>
        <taxon>Gunneridae</taxon>
        <taxon>Pentapetalae</taxon>
        <taxon>rosids</taxon>
        <taxon>malvids</taxon>
        <taxon>Sapindales</taxon>
        <taxon>Sapindaceae</taxon>
        <taxon>Hippocastanoideae</taxon>
        <taxon>Acereae</taxon>
        <taxon>Acer</taxon>
    </lineage>
</organism>
<comment type="caution">
    <text evidence="2">The sequence shown here is derived from an EMBL/GenBank/DDBJ whole genome shotgun (WGS) entry which is preliminary data.</text>
</comment>
<dbReference type="SUPFAM" id="SSF51735">
    <property type="entry name" value="NAD(P)-binding Rossmann-fold domains"/>
    <property type="match status" value="1"/>
</dbReference>
<dbReference type="GO" id="GO:0050661">
    <property type="term" value="F:NADP binding"/>
    <property type="evidence" value="ECO:0007669"/>
    <property type="project" value="InterPro"/>
</dbReference>
<dbReference type="InterPro" id="IPR036291">
    <property type="entry name" value="NAD(P)-bd_dom_sf"/>
</dbReference>
<accession>A0A5C7HNZ0</accession>
<dbReference type="InterPro" id="IPR006183">
    <property type="entry name" value="Pgluconate_DH"/>
</dbReference>
<dbReference type="Proteomes" id="UP000323000">
    <property type="component" value="Chromosome 7"/>
</dbReference>
<dbReference type="EMBL" id="VAHF01000007">
    <property type="protein sequence ID" value="TXG58544.1"/>
    <property type="molecule type" value="Genomic_DNA"/>
</dbReference>
<name>A0A5C7HNZ0_9ROSI</name>
<proteinExistence type="predicted"/>
<dbReference type="AlphaFoldDB" id="A0A5C7HNZ0"/>
<dbReference type="Pfam" id="PF03446">
    <property type="entry name" value="NAD_binding_2"/>
    <property type="match status" value="1"/>
</dbReference>
<gene>
    <name evidence="2" type="ORF">EZV62_016373</name>
</gene>
<evidence type="ECO:0000259" key="1">
    <source>
        <dbReference type="Pfam" id="PF03446"/>
    </source>
</evidence>
<dbReference type="Gene3D" id="3.40.50.720">
    <property type="entry name" value="NAD(P)-binding Rossmann-like Domain"/>
    <property type="match status" value="1"/>
</dbReference>
<dbReference type="PANTHER" id="PTHR11811">
    <property type="entry name" value="6-PHOSPHOGLUCONATE DEHYDROGENASE"/>
    <property type="match status" value="1"/>
</dbReference>
<protein>
    <recommendedName>
        <fullName evidence="1">6-phosphogluconate dehydrogenase NADP-binding domain-containing protein</fullName>
    </recommendedName>
</protein>